<reference evidence="9 10" key="1">
    <citation type="submission" date="2020-04" db="EMBL/GenBank/DDBJ databases">
        <title>Description of novel Gluconacetobacter.</title>
        <authorList>
            <person name="Sombolestani A."/>
        </authorList>
    </citation>
    <scope>NUCLEOTIDE SEQUENCE [LARGE SCALE GENOMIC DNA]</scope>
    <source>
        <strain evidence="9 10">LMG 27800</strain>
    </source>
</reference>
<dbReference type="RefSeq" id="WP_182950335.1">
    <property type="nucleotide sequence ID" value="NZ_JABEQK010000009.1"/>
</dbReference>
<evidence type="ECO:0000313" key="9">
    <source>
        <dbReference type="EMBL" id="MBB2205795.1"/>
    </source>
</evidence>
<dbReference type="Proteomes" id="UP000540556">
    <property type="component" value="Unassembled WGS sequence"/>
</dbReference>
<evidence type="ECO:0000256" key="6">
    <source>
        <dbReference type="ARBA" id="ARBA00023004"/>
    </source>
</evidence>
<dbReference type="GO" id="GO:0046872">
    <property type="term" value="F:metal ion binding"/>
    <property type="evidence" value="ECO:0007669"/>
    <property type="project" value="UniProtKB-KW"/>
</dbReference>
<keyword evidence="4 9" id="KW-0223">Dioxygenase</keyword>
<evidence type="ECO:0000256" key="5">
    <source>
        <dbReference type="ARBA" id="ARBA00023002"/>
    </source>
</evidence>
<keyword evidence="5" id="KW-0560">Oxidoreductase</keyword>
<dbReference type="PANTHER" id="PTHR30468:SF5">
    <property type="entry name" value="ALPHA-KETOGLUTARATE-DEPENDENT SULFATE ESTER DIOXYGENASE"/>
    <property type="match status" value="1"/>
</dbReference>
<dbReference type="AlphaFoldDB" id="A0A7W4PPU1"/>
<feature type="region of interest" description="Disordered" evidence="7">
    <location>
        <begin position="287"/>
        <end position="308"/>
    </location>
</feature>
<comment type="cofactor">
    <cofactor evidence="1">
        <name>Fe(2+)</name>
        <dbReference type="ChEBI" id="CHEBI:29033"/>
    </cofactor>
</comment>
<dbReference type="Gene3D" id="3.60.130.10">
    <property type="entry name" value="Clavaminate synthase-like"/>
    <property type="match status" value="1"/>
</dbReference>
<keyword evidence="10" id="KW-1185">Reference proteome</keyword>
<dbReference type="EMBL" id="JABEQK010000009">
    <property type="protein sequence ID" value="MBB2205795.1"/>
    <property type="molecule type" value="Genomic_DNA"/>
</dbReference>
<evidence type="ECO:0000259" key="8">
    <source>
        <dbReference type="Pfam" id="PF02668"/>
    </source>
</evidence>
<organism evidence="9 10">
    <name type="scientific">Gluconacetobacter takamatsuzukensis</name>
    <dbReference type="NCBI Taxonomy" id="1286190"/>
    <lineage>
        <taxon>Bacteria</taxon>
        <taxon>Pseudomonadati</taxon>
        <taxon>Pseudomonadota</taxon>
        <taxon>Alphaproteobacteria</taxon>
        <taxon>Acetobacterales</taxon>
        <taxon>Acetobacteraceae</taxon>
        <taxon>Gluconacetobacter</taxon>
    </lineage>
</organism>
<proteinExistence type="inferred from homology"/>
<sequence>MTKHATPPQEALDLTPLAGRIGAEIRGLSLAPGLDATILRALRDALTRYKVLFFRAQHHVDGTVQQDFSRAWGEPVGHPTAPGQKDEYLLELSAAHGGKANVWHTDMTFLSDYPSVSILRAVDIPPVGGDTVWANTASAYAHLPPALRRLADELWAVHSNDYDYSVNQTGSDQAVDAYHAAFVSSIFEAEHPLVRLHPLSGEKSLVLGGFFKKFSGLSQTESRHLFDIFQAHVTRLENTVRWRWNRGDVVIWDNQSTQHYAIDDYGDYPRVVQRMTLRGGPATAVDGRRSRQILPATNPAGHATGNAD</sequence>
<comment type="similarity">
    <text evidence="2">Belongs to the TfdA dioxygenase family.</text>
</comment>
<accession>A0A7W4PPU1</accession>
<evidence type="ECO:0000256" key="2">
    <source>
        <dbReference type="ARBA" id="ARBA00005896"/>
    </source>
</evidence>
<dbReference type="PANTHER" id="PTHR30468">
    <property type="entry name" value="ALPHA-KETOGLUTARATE-DEPENDENT SULFONATE DIOXYGENASE"/>
    <property type="match status" value="1"/>
</dbReference>
<dbReference type="GO" id="GO:0016706">
    <property type="term" value="F:2-oxoglutarate-dependent dioxygenase activity"/>
    <property type="evidence" value="ECO:0007669"/>
    <property type="project" value="TreeGrafter"/>
</dbReference>
<dbReference type="InterPro" id="IPR003819">
    <property type="entry name" value="TauD/TfdA-like"/>
</dbReference>
<dbReference type="Pfam" id="PF02668">
    <property type="entry name" value="TauD"/>
    <property type="match status" value="1"/>
</dbReference>
<comment type="caution">
    <text evidence="9">The sequence shown here is derived from an EMBL/GenBank/DDBJ whole genome shotgun (WGS) entry which is preliminary data.</text>
</comment>
<evidence type="ECO:0000256" key="4">
    <source>
        <dbReference type="ARBA" id="ARBA00022964"/>
    </source>
</evidence>
<dbReference type="SUPFAM" id="SSF51197">
    <property type="entry name" value="Clavaminate synthase-like"/>
    <property type="match status" value="1"/>
</dbReference>
<evidence type="ECO:0000256" key="3">
    <source>
        <dbReference type="ARBA" id="ARBA00022723"/>
    </source>
</evidence>
<keyword evidence="3" id="KW-0479">Metal-binding</keyword>
<gene>
    <name evidence="9" type="ORF">HLH27_12325</name>
</gene>
<name>A0A7W4PPU1_9PROT</name>
<evidence type="ECO:0000256" key="1">
    <source>
        <dbReference type="ARBA" id="ARBA00001954"/>
    </source>
</evidence>
<evidence type="ECO:0000256" key="7">
    <source>
        <dbReference type="SAM" id="MobiDB-lite"/>
    </source>
</evidence>
<feature type="domain" description="TauD/TfdA-like" evidence="8">
    <location>
        <begin position="14"/>
        <end position="276"/>
    </location>
</feature>
<dbReference type="GO" id="GO:0005737">
    <property type="term" value="C:cytoplasm"/>
    <property type="evidence" value="ECO:0007669"/>
    <property type="project" value="TreeGrafter"/>
</dbReference>
<protein>
    <submittedName>
        <fullName evidence="9">TauD/TfdA family dioxygenase</fullName>
    </submittedName>
</protein>
<dbReference type="InterPro" id="IPR042098">
    <property type="entry name" value="TauD-like_sf"/>
</dbReference>
<keyword evidence="6" id="KW-0408">Iron</keyword>
<dbReference type="InterPro" id="IPR051323">
    <property type="entry name" value="AtsK-like"/>
</dbReference>
<evidence type="ECO:0000313" key="10">
    <source>
        <dbReference type="Proteomes" id="UP000540556"/>
    </source>
</evidence>